<accession>A0A1D2MLL3</accession>
<feature type="region of interest" description="Disordered" evidence="7">
    <location>
        <begin position="307"/>
        <end position="334"/>
    </location>
</feature>
<dbReference type="InterPro" id="IPR050826">
    <property type="entry name" value="Krueppel_C2H2_ZnFinger"/>
</dbReference>
<proteinExistence type="predicted"/>
<dbReference type="EMBL" id="LJIJ01000897">
    <property type="protein sequence ID" value="ODM93887.1"/>
    <property type="molecule type" value="Genomic_DNA"/>
</dbReference>
<dbReference type="AlphaFoldDB" id="A0A1D2MLL3"/>
<dbReference type="InterPro" id="IPR013087">
    <property type="entry name" value="Znf_C2H2_type"/>
</dbReference>
<dbReference type="Pfam" id="PF00096">
    <property type="entry name" value="zf-C2H2"/>
    <property type="match status" value="1"/>
</dbReference>
<evidence type="ECO:0000256" key="5">
    <source>
        <dbReference type="ARBA" id="ARBA00023242"/>
    </source>
</evidence>
<dbReference type="InterPro" id="IPR036236">
    <property type="entry name" value="Znf_C2H2_sf"/>
</dbReference>
<evidence type="ECO:0000313" key="9">
    <source>
        <dbReference type="EMBL" id="ODM93887.1"/>
    </source>
</evidence>
<keyword evidence="1" id="KW-0479">Metal-binding</keyword>
<dbReference type="PANTHER" id="PTHR24377">
    <property type="entry name" value="IP01015P-RELATED"/>
    <property type="match status" value="1"/>
</dbReference>
<feature type="domain" description="C2H2-type" evidence="8">
    <location>
        <begin position="492"/>
        <end position="519"/>
    </location>
</feature>
<feature type="domain" description="C2H2-type" evidence="8">
    <location>
        <begin position="591"/>
        <end position="619"/>
    </location>
</feature>
<dbReference type="Proteomes" id="UP000094527">
    <property type="component" value="Unassembled WGS sequence"/>
</dbReference>
<protein>
    <submittedName>
        <fullName evidence="9">Putative zinc finger protein</fullName>
    </submittedName>
</protein>
<dbReference type="GO" id="GO:0008270">
    <property type="term" value="F:zinc ion binding"/>
    <property type="evidence" value="ECO:0007669"/>
    <property type="project" value="UniProtKB-KW"/>
</dbReference>
<feature type="domain" description="C2H2-type" evidence="8">
    <location>
        <begin position="432"/>
        <end position="459"/>
    </location>
</feature>
<feature type="domain" description="C2H2-type" evidence="8">
    <location>
        <begin position="401"/>
        <end position="430"/>
    </location>
</feature>
<feature type="domain" description="C2H2-type" evidence="8">
    <location>
        <begin position="462"/>
        <end position="490"/>
    </location>
</feature>
<name>A0A1D2MLL3_ORCCI</name>
<evidence type="ECO:0000256" key="2">
    <source>
        <dbReference type="ARBA" id="ARBA00022737"/>
    </source>
</evidence>
<keyword evidence="2" id="KW-0677">Repeat</keyword>
<dbReference type="SUPFAM" id="SSF57667">
    <property type="entry name" value="beta-beta-alpha zinc fingers"/>
    <property type="match status" value="3"/>
</dbReference>
<dbReference type="OMA" id="HPEECHE"/>
<keyword evidence="10" id="KW-1185">Reference proteome</keyword>
<feature type="region of interest" description="Disordered" evidence="7">
    <location>
        <begin position="278"/>
        <end position="297"/>
    </location>
</feature>
<dbReference type="PROSITE" id="PS00028">
    <property type="entry name" value="ZINC_FINGER_C2H2_1"/>
    <property type="match status" value="9"/>
</dbReference>
<comment type="caution">
    <text evidence="9">The sequence shown here is derived from an EMBL/GenBank/DDBJ whole genome shotgun (WGS) entry which is preliminary data.</text>
</comment>
<evidence type="ECO:0000256" key="3">
    <source>
        <dbReference type="ARBA" id="ARBA00022771"/>
    </source>
</evidence>
<keyword evidence="4" id="KW-0862">Zinc</keyword>
<dbReference type="PROSITE" id="PS50157">
    <property type="entry name" value="ZINC_FINGER_C2H2_2"/>
    <property type="match status" value="8"/>
</dbReference>
<evidence type="ECO:0000259" key="8">
    <source>
        <dbReference type="PROSITE" id="PS50157"/>
    </source>
</evidence>
<sequence length="811" mass="93671">MDMYRVSFQQQDRDERWIKKLPFWLIKFEMSSLYSANRRRKVDCHTCCVCLNSLKSRGERQEIYEQIYARFVQVLKRYLQISIGGDGDNPPFADKFVGGGVVSVFCDGCLNTVTQVCDLYHELCTIRVRLGSKLGELGTLIEKDNNTKDVCDDRTKETHSRLINSVVGDQNEEVVDFRQLVASRCFQKFKDAGPLVLINPVAPTVTPSPFLERVAIVKVETETPSNDGLSMPTECEVNNDLTHHDLKLEPDMEDSGMDFPDETWDNLSNNDLDLERITEPKESSSIPKTDTGKRSRCRKIKTDWKGESGSVLHEGQNAKSRRRKKTSRMPEIDDEKSSDIPLLCCHCDQLFSSTSHLRTHLNEIEAKKEDKPLQCVFCWESFALEDSHQLHLKIKHPNKSFVCHESSCRASFKKLQQLNEHLLDHSSADELHLCSKCKWRFLSSAHLTLHVLTHTRKTKGVYNCLECDKVFSKIVGYQDHYNWKHGDSLPIHKCSKCELSFVSTHRLNRHLKSHEEKAKLDLDNNKIASVDAPDNPLRCNECNKTFVDESRLRFHSWYHSSKKCSVCEEKFIKFVDFSNHMKLAHNEEILETCHICRKTMKSRFSLIKHLRIMHGPQTKDHLCPYCGRGFRDNLYLSRHMACSHPEECHEGAKHSCPHCKQKFRLNLVLKRHLDLCDKNPDRKTVPEPPTIVKQICSGRENVCSTCGRVVKHGTVAMRRHLLTHVPKELRQKGSLWNHLRKIHDAKKTFCSVCGVLYFSSDGSHLCSQQQKRDKKGYHHFNKKCQLIEGVSQKVLESAHRTEKDFHIVRIV</sequence>
<evidence type="ECO:0000256" key="6">
    <source>
        <dbReference type="PROSITE-ProRule" id="PRU00042"/>
    </source>
</evidence>
<feature type="domain" description="C2H2-type" evidence="8">
    <location>
        <begin position="342"/>
        <end position="372"/>
    </location>
</feature>
<dbReference type="STRING" id="48709.A0A1D2MLL3"/>
<dbReference type="Gene3D" id="3.30.160.60">
    <property type="entry name" value="Classic Zinc Finger"/>
    <property type="match status" value="5"/>
</dbReference>
<reference evidence="9 10" key="1">
    <citation type="journal article" date="2016" name="Genome Biol. Evol.">
        <title>Gene Family Evolution Reflects Adaptation to Soil Environmental Stressors in the Genome of the Collembolan Orchesella cincta.</title>
        <authorList>
            <person name="Faddeeva-Vakhrusheva A."/>
            <person name="Derks M.F."/>
            <person name="Anvar S.Y."/>
            <person name="Agamennone V."/>
            <person name="Suring W."/>
            <person name="Smit S."/>
            <person name="van Straalen N.M."/>
            <person name="Roelofs D."/>
        </authorList>
    </citation>
    <scope>NUCLEOTIDE SEQUENCE [LARGE SCALE GENOMIC DNA]</scope>
    <source>
        <tissue evidence="9">Mixed pool</tissue>
    </source>
</reference>
<gene>
    <name evidence="9" type="ORF">Ocin01_12797</name>
</gene>
<evidence type="ECO:0000256" key="4">
    <source>
        <dbReference type="ARBA" id="ARBA00022833"/>
    </source>
</evidence>
<dbReference type="SMART" id="SM00355">
    <property type="entry name" value="ZnF_C2H2"/>
    <property type="match status" value="12"/>
</dbReference>
<keyword evidence="3 6" id="KW-0863">Zinc-finger</keyword>
<evidence type="ECO:0000256" key="1">
    <source>
        <dbReference type="ARBA" id="ARBA00022723"/>
    </source>
</evidence>
<evidence type="ECO:0000256" key="7">
    <source>
        <dbReference type="SAM" id="MobiDB-lite"/>
    </source>
</evidence>
<evidence type="ECO:0000313" key="10">
    <source>
        <dbReference type="Proteomes" id="UP000094527"/>
    </source>
</evidence>
<dbReference type="OrthoDB" id="6077919at2759"/>
<keyword evidence="5" id="KW-0539">Nucleus</keyword>
<feature type="domain" description="C2H2-type" evidence="8">
    <location>
        <begin position="621"/>
        <end position="649"/>
    </location>
</feature>
<feature type="domain" description="C2H2-type" evidence="8">
    <location>
        <begin position="537"/>
        <end position="564"/>
    </location>
</feature>
<organism evidence="9 10">
    <name type="scientific">Orchesella cincta</name>
    <name type="common">Springtail</name>
    <name type="synonym">Podura cincta</name>
    <dbReference type="NCBI Taxonomy" id="48709"/>
    <lineage>
        <taxon>Eukaryota</taxon>
        <taxon>Metazoa</taxon>
        <taxon>Ecdysozoa</taxon>
        <taxon>Arthropoda</taxon>
        <taxon>Hexapoda</taxon>
        <taxon>Collembola</taxon>
        <taxon>Entomobryomorpha</taxon>
        <taxon>Entomobryoidea</taxon>
        <taxon>Orchesellidae</taxon>
        <taxon>Orchesellinae</taxon>
        <taxon>Orchesella</taxon>
    </lineage>
</organism>